<dbReference type="RefSeq" id="WP_002683149.1">
    <property type="nucleotide sequence ID" value="NZ_JH600070.1"/>
</dbReference>
<keyword evidence="2" id="KW-1185">Reference proteome</keyword>
<gene>
    <name evidence="1" type="ORF">BegalDRAFT_0406</name>
</gene>
<dbReference type="eggNOG" id="COG1502">
    <property type="taxonomic scope" value="Bacteria"/>
</dbReference>
<proteinExistence type="predicted"/>
<dbReference type="HOGENOM" id="CLU_084490_1_0_6"/>
<dbReference type="OrthoDB" id="5500241at2"/>
<dbReference type="Gene3D" id="3.30.870.10">
    <property type="entry name" value="Endonuclease Chain A"/>
    <property type="match status" value="1"/>
</dbReference>
<protein>
    <submittedName>
        <fullName evidence="1">Uncharacterized protein</fullName>
    </submittedName>
</protein>
<evidence type="ECO:0000313" key="2">
    <source>
        <dbReference type="Proteomes" id="UP000005744"/>
    </source>
</evidence>
<dbReference type="SUPFAM" id="SSF56024">
    <property type="entry name" value="Phospholipase D/nuclease"/>
    <property type="match status" value="1"/>
</dbReference>
<dbReference type="EMBL" id="JH600070">
    <property type="protein sequence ID" value="EIJ41325.1"/>
    <property type="molecule type" value="Genomic_DNA"/>
</dbReference>
<name>I3CCI2_9GAMM</name>
<dbReference type="STRING" id="395493.BegalDRAFT_0406"/>
<dbReference type="InterPro" id="IPR059166">
    <property type="entry name" value="PLD-like_cat"/>
</dbReference>
<dbReference type="Proteomes" id="UP000005744">
    <property type="component" value="Unassembled WGS sequence"/>
</dbReference>
<dbReference type="CDD" id="cd09176">
    <property type="entry name" value="PLDc_unchar6"/>
    <property type="match status" value="1"/>
</dbReference>
<accession>I3CCI2</accession>
<dbReference type="AlphaFoldDB" id="I3CCI2"/>
<reference evidence="1 2" key="1">
    <citation type="submission" date="2011-11" db="EMBL/GenBank/DDBJ databases">
        <title>Improved High-Quality Draft sequence of Beggiatoa alba B18lD.</title>
        <authorList>
            <consortium name="US DOE Joint Genome Institute"/>
            <person name="Lucas S."/>
            <person name="Han J."/>
            <person name="Lapidus A."/>
            <person name="Cheng J.-F."/>
            <person name="Goodwin L."/>
            <person name="Pitluck S."/>
            <person name="Peters L."/>
            <person name="Mikhailova N."/>
            <person name="Held B."/>
            <person name="Detter J.C."/>
            <person name="Han C."/>
            <person name="Tapia R."/>
            <person name="Land M."/>
            <person name="Hauser L."/>
            <person name="Kyrpides N."/>
            <person name="Ivanova N."/>
            <person name="Pagani I."/>
            <person name="Samuel K."/>
            <person name="Teske A."/>
            <person name="Mueller J."/>
            <person name="Woyke T."/>
        </authorList>
    </citation>
    <scope>NUCLEOTIDE SEQUENCE [LARGE SCALE GENOMIC DNA]</scope>
    <source>
        <strain evidence="1 2">B18LD</strain>
    </source>
</reference>
<organism evidence="1 2">
    <name type="scientific">Beggiatoa alba B18LD</name>
    <dbReference type="NCBI Taxonomy" id="395493"/>
    <lineage>
        <taxon>Bacteria</taxon>
        <taxon>Pseudomonadati</taxon>
        <taxon>Pseudomonadota</taxon>
        <taxon>Gammaproteobacteria</taxon>
        <taxon>Thiotrichales</taxon>
        <taxon>Thiotrichaceae</taxon>
        <taxon>Beggiatoa</taxon>
    </lineage>
</organism>
<sequence>MAQFLDTKKAVSVISDLIKNAGERLILVSPYLKLSKDFRELLTYRDNVKREKTVIIFGKEELKQDERNFLQALRYLDLRYYADVHAKCYLNNDDMVITSLNLYEFSMMNNKEMGVLIQRARQVDEQVYDEAFREIEFIKSNSLPYVFPLTASSVTAQEVPKKEEQSTTLTGFCIRTGVKIPFNLEKPMSADAYKEWNKFNNPEYPEKFCHFSGESSNGETSVNRPILKKHWKKAKAQFNL</sequence>
<evidence type="ECO:0000313" key="1">
    <source>
        <dbReference type="EMBL" id="EIJ41325.1"/>
    </source>
</evidence>